<dbReference type="EMBL" id="CM023474">
    <property type="protein sequence ID" value="KAH7949461.1"/>
    <property type="molecule type" value="Genomic_DNA"/>
</dbReference>
<organism evidence="1 2">
    <name type="scientific">Dermacentor silvarum</name>
    <name type="common">Tick</name>
    <dbReference type="NCBI Taxonomy" id="543639"/>
    <lineage>
        <taxon>Eukaryota</taxon>
        <taxon>Metazoa</taxon>
        <taxon>Ecdysozoa</taxon>
        <taxon>Arthropoda</taxon>
        <taxon>Chelicerata</taxon>
        <taxon>Arachnida</taxon>
        <taxon>Acari</taxon>
        <taxon>Parasitiformes</taxon>
        <taxon>Ixodida</taxon>
        <taxon>Ixodoidea</taxon>
        <taxon>Ixodidae</taxon>
        <taxon>Rhipicephalinae</taxon>
        <taxon>Dermacentor</taxon>
    </lineage>
</organism>
<keyword evidence="2" id="KW-1185">Reference proteome</keyword>
<evidence type="ECO:0000313" key="2">
    <source>
        <dbReference type="Proteomes" id="UP000821865"/>
    </source>
</evidence>
<accession>A0ACB8CQQ0</accession>
<name>A0ACB8CQQ0_DERSI</name>
<protein>
    <submittedName>
        <fullName evidence="1">Uncharacterized protein</fullName>
    </submittedName>
</protein>
<evidence type="ECO:0000313" key="1">
    <source>
        <dbReference type="EMBL" id="KAH7949461.1"/>
    </source>
</evidence>
<proteinExistence type="predicted"/>
<gene>
    <name evidence="1" type="ORF">HPB49_010633</name>
</gene>
<reference evidence="1" key="1">
    <citation type="submission" date="2020-05" db="EMBL/GenBank/DDBJ databases">
        <title>Large-scale comparative analyses of tick genomes elucidate their genetic diversity and vector capacities.</title>
        <authorList>
            <person name="Jia N."/>
            <person name="Wang J."/>
            <person name="Shi W."/>
            <person name="Du L."/>
            <person name="Sun Y."/>
            <person name="Zhan W."/>
            <person name="Jiang J."/>
            <person name="Wang Q."/>
            <person name="Zhang B."/>
            <person name="Ji P."/>
            <person name="Sakyi L.B."/>
            <person name="Cui X."/>
            <person name="Yuan T."/>
            <person name="Jiang B."/>
            <person name="Yang W."/>
            <person name="Lam T.T.-Y."/>
            <person name="Chang Q."/>
            <person name="Ding S."/>
            <person name="Wang X."/>
            <person name="Zhu J."/>
            <person name="Ruan X."/>
            <person name="Zhao L."/>
            <person name="Wei J."/>
            <person name="Que T."/>
            <person name="Du C."/>
            <person name="Cheng J."/>
            <person name="Dai P."/>
            <person name="Han X."/>
            <person name="Huang E."/>
            <person name="Gao Y."/>
            <person name="Liu J."/>
            <person name="Shao H."/>
            <person name="Ye R."/>
            <person name="Li L."/>
            <person name="Wei W."/>
            <person name="Wang X."/>
            <person name="Wang C."/>
            <person name="Yang T."/>
            <person name="Huo Q."/>
            <person name="Li W."/>
            <person name="Guo W."/>
            <person name="Chen H."/>
            <person name="Zhou L."/>
            <person name="Ni X."/>
            <person name="Tian J."/>
            <person name="Zhou Y."/>
            <person name="Sheng Y."/>
            <person name="Liu T."/>
            <person name="Pan Y."/>
            <person name="Xia L."/>
            <person name="Li J."/>
            <person name="Zhao F."/>
            <person name="Cao W."/>
        </authorList>
    </citation>
    <scope>NUCLEOTIDE SEQUENCE</scope>
    <source>
        <strain evidence="1">Dsil-2018</strain>
    </source>
</reference>
<comment type="caution">
    <text evidence="1">The sequence shown here is derived from an EMBL/GenBank/DDBJ whole genome shotgun (WGS) entry which is preliminary data.</text>
</comment>
<sequence>MSLEQLLEQSSRPIDWLRIAKEDMRANRTAFGCEMRWRHLLDVRLNQSPWTEAEDERLRALATKWGERNWDQVAQELKTGRSAFQCAAHYSSRLVTRHNMGPFSEEENHRLQQLISVCTEGDDIAWSQVSHFMGSRSKKQVMNRYNRSLHPGLQRGRWTAQEDVMLLIGVKLYKDCSWTKASCGVLPGLYCSLVASMLPGRTGGQCRDRYKDNFEQQIVSGPYTPDEDYSLLELVQKHGVGHWSKVVQEMPWRTASSALTRYRRLTEILGTKQPTVADLEKHSLQAPAASVNEARRARLTGLDKRLDLYRRICRQLTNKKLKEAALLLVKGRDESLDRETCLKLYQKMLQQHQTGRTLSNSQVQGHALNKAIAQYAQPLHRPMLPIMAAYEHQELQAVTNVLHDLHGLPKPPVDPDIEQVGTVPIFEEFFRKEVLGVPDEFQPSDANLVLPLLPPNETTVATYGRLLDRYANGNLADSLPALQDNSSFPELSAALDADSVDDIRCTECTSRSLLEDGLLSAGSSTSQQSCSRCEELRATRKNYDVLQARFISYFFWPALMDTLNVPETVELPPDTQKKRKKYYRAKSKLKKPWVKEKWKERKRLAAAAAAAVSAATSEQRAPDTEEATAEEAKGTAEEADTALASSAPNSAVDA</sequence>
<dbReference type="Proteomes" id="UP000821865">
    <property type="component" value="Chromosome 5"/>
</dbReference>